<organism evidence="2 3">
    <name type="scientific">Oidiodendron maius (strain Zn)</name>
    <dbReference type="NCBI Taxonomy" id="913774"/>
    <lineage>
        <taxon>Eukaryota</taxon>
        <taxon>Fungi</taxon>
        <taxon>Dikarya</taxon>
        <taxon>Ascomycota</taxon>
        <taxon>Pezizomycotina</taxon>
        <taxon>Leotiomycetes</taxon>
        <taxon>Leotiomycetes incertae sedis</taxon>
        <taxon>Myxotrichaceae</taxon>
        <taxon>Oidiodendron</taxon>
    </lineage>
</organism>
<reference evidence="2 3" key="1">
    <citation type="submission" date="2014-04" db="EMBL/GenBank/DDBJ databases">
        <authorList>
            <consortium name="DOE Joint Genome Institute"/>
            <person name="Kuo A."/>
            <person name="Martino E."/>
            <person name="Perotto S."/>
            <person name="Kohler A."/>
            <person name="Nagy L.G."/>
            <person name="Floudas D."/>
            <person name="Copeland A."/>
            <person name="Barry K.W."/>
            <person name="Cichocki N."/>
            <person name="Veneault-Fourrey C."/>
            <person name="LaButti K."/>
            <person name="Lindquist E.A."/>
            <person name="Lipzen A."/>
            <person name="Lundell T."/>
            <person name="Morin E."/>
            <person name="Murat C."/>
            <person name="Sun H."/>
            <person name="Tunlid A."/>
            <person name="Henrissat B."/>
            <person name="Grigoriev I.V."/>
            <person name="Hibbett D.S."/>
            <person name="Martin F."/>
            <person name="Nordberg H.P."/>
            <person name="Cantor M.N."/>
            <person name="Hua S.X."/>
        </authorList>
    </citation>
    <scope>NUCLEOTIDE SEQUENCE [LARGE SCALE GENOMIC DNA]</scope>
    <source>
        <strain evidence="2 3">Zn</strain>
    </source>
</reference>
<dbReference type="STRING" id="913774.A0A0C3HQD2"/>
<evidence type="ECO:0000256" key="1">
    <source>
        <dbReference type="SAM" id="MobiDB-lite"/>
    </source>
</evidence>
<name>A0A0C3HQD2_OIDMZ</name>
<feature type="compositionally biased region" description="Basic and acidic residues" evidence="1">
    <location>
        <begin position="857"/>
        <end position="866"/>
    </location>
</feature>
<reference evidence="3" key="2">
    <citation type="submission" date="2015-01" db="EMBL/GenBank/DDBJ databases">
        <title>Evolutionary Origins and Diversification of the Mycorrhizal Mutualists.</title>
        <authorList>
            <consortium name="DOE Joint Genome Institute"/>
            <consortium name="Mycorrhizal Genomics Consortium"/>
            <person name="Kohler A."/>
            <person name="Kuo A."/>
            <person name="Nagy L.G."/>
            <person name="Floudas D."/>
            <person name="Copeland A."/>
            <person name="Barry K.W."/>
            <person name="Cichocki N."/>
            <person name="Veneault-Fourrey C."/>
            <person name="LaButti K."/>
            <person name="Lindquist E.A."/>
            <person name="Lipzen A."/>
            <person name="Lundell T."/>
            <person name="Morin E."/>
            <person name="Murat C."/>
            <person name="Riley R."/>
            <person name="Ohm R."/>
            <person name="Sun H."/>
            <person name="Tunlid A."/>
            <person name="Henrissat B."/>
            <person name="Grigoriev I.V."/>
            <person name="Hibbett D.S."/>
            <person name="Martin F."/>
        </authorList>
    </citation>
    <scope>NUCLEOTIDE SEQUENCE [LARGE SCALE GENOMIC DNA]</scope>
    <source>
        <strain evidence="3">Zn</strain>
    </source>
</reference>
<protein>
    <submittedName>
        <fullName evidence="2">Uncharacterized protein</fullName>
    </submittedName>
</protein>
<feature type="compositionally biased region" description="Acidic residues" evidence="1">
    <location>
        <begin position="802"/>
        <end position="837"/>
    </location>
</feature>
<keyword evidence="3" id="KW-1185">Reference proteome</keyword>
<dbReference type="AlphaFoldDB" id="A0A0C3HQD2"/>
<feature type="compositionally biased region" description="Acidic residues" evidence="1">
    <location>
        <begin position="845"/>
        <end position="856"/>
    </location>
</feature>
<dbReference type="Proteomes" id="UP000054321">
    <property type="component" value="Unassembled WGS sequence"/>
</dbReference>
<dbReference type="EMBL" id="KN832872">
    <property type="protein sequence ID" value="KIN05225.1"/>
    <property type="molecule type" value="Genomic_DNA"/>
</dbReference>
<evidence type="ECO:0000313" key="2">
    <source>
        <dbReference type="EMBL" id="KIN05225.1"/>
    </source>
</evidence>
<dbReference type="OrthoDB" id="3538597at2759"/>
<dbReference type="InParanoid" id="A0A0C3HQD2"/>
<accession>A0A0C3HQD2</accession>
<dbReference type="HOGENOM" id="CLU_016351_0_0_1"/>
<feature type="region of interest" description="Disordered" evidence="1">
    <location>
        <begin position="800"/>
        <end position="866"/>
    </location>
</feature>
<proteinExistence type="predicted"/>
<sequence>MATKTTEDAKRRQKTIDELGIRFLPDVDPKIWPESHRTTFGHIRTLGHTFCNEWEKEVCANWRDAPWKTDTRERARKLALRARSCRDQDMKERDWRSHLEPYIFQRFEDDVSCRHCAGRIWRSHIEAVADPKEAFASLLIKTQKERIVCKCSLWEPGAGNANPSKIFDFTESSHFKLSPELQSKLKRKREIPDKVFSLRKNGTLHWLLKHKDKREEYSGQTIEEALSPTLFPQSRLPTVFPFLLLESKTDSSTDSFQAIHQQLALLANESLLIQDRLRKAAGSTKWIAGPLVWCFSHKGPRWQLSAGYNADKKKRVRVEVAVLWEANITTEDGSIQLLLIVDYICDWARSVHREAIIRELYELAQPSSDAPSDSLSIERLTIDSYRGHRNDHSLWQDLAGSQTIERRLNRVTSWRASLGDSGVDSKLEDNPLHQYDSLHGVIRDVLHIRSRMICLYITESTLNELTRCRPLENQSIYVLKQIKNRLKEEEPVFVQQSTLHELEEKWTGHRRDHQVQDNPTDVLQVLFTVSAYVESDWSLTRELCVLAISEPAKLLLHEKVGTRADGNGKGYMRERAELGLSVRSFKTVSKIFMPYLNSPVRETLLACLYRTSLQPKFKPQLKRLAQYDILHKWKKSGKIICAMDPSGGKRSRGIVWFIYRHHRIGSNDASVSFLRVSEKPNNELRSHSKPSGMNPWGTYKLGAKEKALLVYSDPLRGSSVAEQARYCIYILDYTQLGDLIVDLTKGFLHFASCNITQKISPTSGKRIDWNSSNNINYGEHLKNATKLLVYLRDTLLCKDSNDDADENSNSEYDLDSNTDSDDSSIISEEDATDEDNAPEDHYVTDDDDHLEDDDSYSEDKRTSDSD</sequence>
<gene>
    <name evidence="2" type="ORF">OIDMADRAFT_142937</name>
</gene>
<evidence type="ECO:0000313" key="3">
    <source>
        <dbReference type="Proteomes" id="UP000054321"/>
    </source>
</evidence>